<evidence type="ECO:0000256" key="1">
    <source>
        <dbReference type="ARBA" id="ARBA00022737"/>
    </source>
</evidence>
<feature type="repeat" description="ANK" evidence="3">
    <location>
        <begin position="202"/>
        <end position="234"/>
    </location>
</feature>
<evidence type="ECO:0000256" key="4">
    <source>
        <dbReference type="SAM" id="Phobius"/>
    </source>
</evidence>
<keyword evidence="4" id="KW-1133">Transmembrane helix</keyword>
<protein>
    <submittedName>
        <fullName evidence="5">Uncharacterized protein</fullName>
    </submittedName>
</protein>
<sequence>MSRIETVPAQAADVRRSARRPHHARALIVFVGIPTIVALVIVAILGTAGIPSLTAGSRADAEHYYGTDPTALALATAVTAGDHDRIVELVEAGADPDAVGTDYITMAQWAIESGSPDGLEALLEAGALRDRLGRAGRAPLHDAARQSDPRYARILLTAGADPDVRVAYSDTTALREACLAAHAATFEALVAGGADVEARDRAGDRALHICARAGTGALVLRLLELGADPTARNVAGNTFQDYYFSFDDSLLSWAAHRQHLQTAAWLQEHRVPLVPRAERYR</sequence>
<dbReference type="Pfam" id="PF12796">
    <property type="entry name" value="Ank_2"/>
    <property type="match status" value="1"/>
</dbReference>
<dbReference type="eggNOG" id="COG0666">
    <property type="taxonomic scope" value="Bacteria"/>
</dbReference>
<dbReference type="STRING" id="1032480.MLP_47410"/>
<keyword evidence="2 3" id="KW-0040">ANK repeat</keyword>
<feature type="transmembrane region" description="Helical" evidence="4">
    <location>
        <begin position="26"/>
        <end position="50"/>
    </location>
</feature>
<proteinExistence type="predicted"/>
<evidence type="ECO:0000313" key="5">
    <source>
        <dbReference type="EMBL" id="BAK37755.1"/>
    </source>
</evidence>
<gene>
    <name evidence="5" type="ordered locus">MLP_47410</name>
</gene>
<dbReference type="InterPro" id="IPR036770">
    <property type="entry name" value="Ankyrin_rpt-contain_sf"/>
</dbReference>
<dbReference type="PROSITE" id="PS50088">
    <property type="entry name" value="ANK_REPEAT"/>
    <property type="match status" value="3"/>
</dbReference>
<dbReference type="KEGG" id="mph:MLP_47410"/>
<evidence type="ECO:0000313" key="6">
    <source>
        <dbReference type="Proteomes" id="UP000007947"/>
    </source>
</evidence>
<accession>F5XF17</accession>
<keyword evidence="4" id="KW-0812">Transmembrane</keyword>
<dbReference type="SUPFAM" id="SSF48403">
    <property type="entry name" value="Ankyrin repeat"/>
    <property type="match status" value="1"/>
</dbReference>
<dbReference type="PANTHER" id="PTHR24198:SF165">
    <property type="entry name" value="ANKYRIN REPEAT-CONTAINING PROTEIN-RELATED"/>
    <property type="match status" value="1"/>
</dbReference>
<dbReference type="PROSITE" id="PS50297">
    <property type="entry name" value="ANK_REP_REGION"/>
    <property type="match status" value="2"/>
</dbReference>
<evidence type="ECO:0000256" key="2">
    <source>
        <dbReference type="ARBA" id="ARBA00023043"/>
    </source>
</evidence>
<keyword evidence="6" id="KW-1185">Reference proteome</keyword>
<dbReference type="EMBL" id="AP012204">
    <property type="protein sequence ID" value="BAK37755.1"/>
    <property type="molecule type" value="Genomic_DNA"/>
</dbReference>
<dbReference type="Proteomes" id="UP000007947">
    <property type="component" value="Chromosome"/>
</dbReference>
<dbReference type="InterPro" id="IPR002110">
    <property type="entry name" value="Ankyrin_rpt"/>
</dbReference>
<dbReference type="PANTHER" id="PTHR24198">
    <property type="entry name" value="ANKYRIN REPEAT AND PROTEIN KINASE DOMAIN-CONTAINING PROTEIN"/>
    <property type="match status" value="1"/>
</dbReference>
<evidence type="ECO:0000256" key="3">
    <source>
        <dbReference type="PROSITE-ProRule" id="PRU00023"/>
    </source>
</evidence>
<keyword evidence="4" id="KW-0472">Membrane</keyword>
<dbReference type="HOGENOM" id="CLU_989748_0_0_11"/>
<reference evidence="5 6" key="1">
    <citation type="submission" date="2011-05" db="EMBL/GenBank/DDBJ databases">
        <title>Whole genome sequence of Microlunatus phosphovorus NM-1.</title>
        <authorList>
            <person name="Hosoyama A."/>
            <person name="Sasaki K."/>
            <person name="Harada T."/>
            <person name="Igarashi R."/>
            <person name="Kawakoshi A."/>
            <person name="Sasagawa M."/>
            <person name="Fukada J."/>
            <person name="Nakamura S."/>
            <person name="Katano Y."/>
            <person name="Hanada S."/>
            <person name="Kamagata Y."/>
            <person name="Nakamura N."/>
            <person name="Yamazaki S."/>
            <person name="Fujita N."/>
        </authorList>
    </citation>
    <scope>NUCLEOTIDE SEQUENCE [LARGE SCALE GENOMIC DNA]</scope>
    <source>
        <strain evidence="6">ATCC 700054 / DSM 10555 / JCM 9379 / NBRC 101784 / NCIMB 13414 / VKM Ac-1990 / NM-1</strain>
    </source>
</reference>
<dbReference type="OrthoDB" id="4539621at2"/>
<organism evidence="5 6">
    <name type="scientific">Microlunatus phosphovorus (strain ATCC 700054 / DSM 10555 / JCM 9379 / NBRC 101784 / NCIMB 13414 / VKM Ac-1990 / NM-1)</name>
    <dbReference type="NCBI Taxonomy" id="1032480"/>
    <lineage>
        <taxon>Bacteria</taxon>
        <taxon>Bacillati</taxon>
        <taxon>Actinomycetota</taxon>
        <taxon>Actinomycetes</taxon>
        <taxon>Propionibacteriales</taxon>
        <taxon>Propionibacteriaceae</taxon>
        <taxon>Microlunatus</taxon>
    </lineage>
</organism>
<dbReference type="Gene3D" id="1.25.40.20">
    <property type="entry name" value="Ankyrin repeat-containing domain"/>
    <property type="match status" value="2"/>
</dbReference>
<keyword evidence="1" id="KW-0677">Repeat</keyword>
<feature type="repeat" description="ANK" evidence="3">
    <location>
        <begin position="135"/>
        <end position="167"/>
    </location>
</feature>
<feature type="repeat" description="ANK" evidence="3">
    <location>
        <begin position="169"/>
        <end position="201"/>
    </location>
</feature>
<name>F5XF17_MICPN</name>
<dbReference type="AlphaFoldDB" id="F5XF17"/>
<dbReference type="SMART" id="SM00248">
    <property type="entry name" value="ANK"/>
    <property type="match status" value="6"/>
</dbReference>